<evidence type="ECO:0000259" key="5">
    <source>
        <dbReference type="PROSITE" id="PS51194"/>
    </source>
</evidence>
<evidence type="ECO:0000256" key="3">
    <source>
        <dbReference type="ARBA" id="ARBA00022806"/>
    </source>
</evidence>
<dbReference type="InterPro" id="IPR001650">
    <property type="entry name" value="Helicase_C-like"/>
</dbReference>
<dbReference type="SMART" id="SM00490">
    <property type="entry name" value="HELICc"/>
    <property type="match status" value="1"/>
</dbReference>
<protein>
    <recommendedName>
        <fullName evidence="5">Helicase C-terminal domain-containing protein</fullName>
    </recommendedName>
</protein>
<keyword evidence="4" id="KW-0067">ATP-binding</keyword>
<dbReference type="EMBL" id="LAZR01060418">
    <property type="protein sequence ID" value="KKK65709.1"/>
    <property type="molecule type" value="Genomic_DNA"/>
</dbReference>
<dbReference type="Pfam" id="PF04851">
    <property type="entry name" value="ResIII"/>
    <property type="match status" value="1"/>
</dbReference>
<dbReference type="GO" id="GO:0005524">
    <property type="term" value="F:ATP binding"/>
    <property type="evidence" value="ECO:0007669"/>
    <property type="project" value="UniProtKB-KW"/>
</dbReference>
<dbReference type="AlphaFoldDB" id="A0A0F8ZGZ7"/>
<sequence length="371" mass="41546">LKEKSGVVAAATGSGKSISILQLIANTNVKTIIYVIGVDLLYQLHQTIENTLGIKIGIIGDGKVDIKRKINICTIWTAATALGKKYVPLNDEDASKKEKLKNENKSKIVKAIREAEMVLYDECQMIACRTIQEINSESIGAYYKFGFSGSPWRDSGDDLLIEGVVGKNIIEVTSSELIKKGFLVEPIIHFIAVPKMDKLSDNYQSIYKQYVVDNEVRNELIIKATNKLIDSGRKILILVKNIKHGKILLNELEQNSVVYFLRGEISSEERNQVKEDFINGNIDIIIATAIYDMGIDIKNLDALVLCGSGKSSVRTIQRLGRVLRPYPGKKNAIVIDMLDNCKYLTQHAIKRLETYRTEAGFKIKLPKRKDV</sequence>
<keyword evidence="1" id="KW-0547">Nucleotide-binding</keyword>
<feature type="non-terminal residue" evidence="6">
    <location>
        <position position="1"/>
    </location>
</feature>
<reference evidence="6" key="1">
    <citation type="journal article" date="2015" name="Nature">
        <title>Complex archaea that bridge the gap between prokaryotes and eukaryotes.</title>
        <authorList>
            <person name="Spang A."/>
            <person name="Saw J.H."/>
            <person name="Jorgensen S.L."/>
            <person name="Zaremba-Niedzwiedzka K."/>
            <person name="Martijn J."/>
            <person name="Lind A.E."/>
            <person name="van Eijk R."/>
            <person name="Schleper C."/>
            <person name="Guy L."/>
            <person name="Ettema T.J."/>
        </authorList>
    </citation>
    <scope>NUCLEOTIDE SEQUENCE</scope>
</reference>
<dbReference type="GO" id="GO:0004386">
    <property type="term" value="F:helicase activity"/>
    <property type="evidence" value="ECO:0007669"/>
    <property type="project" value="UniProtKB-KW"/>
</dbReference>
<dbReference type="InterPro" id="IPR006935">
    <property type="entry name" value="Helicase/UvrB_N"/>
</dbReference>
<keyword evidence="3" id="KW-0347">Helicase</keyword>
<dbReference type="Gene3D" id="3.40.50.300">
    <property type="entry name" value="P-loop containing nucleotide triphosphate hydrolases"/>
    <property type="match status" value="2"/>
</dbReference>
<dbReference type="PROSITE" id="PS51194">
    <property type="entry name" value="HELICASE_CTER"/>
    <property type="match status" value="1"/>
</dbReference>
<proteinExistence type="predicted"/>
<dbReference type="InterPro" id="IPR050615">
    <property type="entry name" value="ATP-dep_DNA_Helicase"/>
</dbReference>
<keyword evidence="2" id="KW-0378">Hydrolase</keyword>
<accession>A0A0F8ZGZ7</accession>
<feature type="non-terminal residue" evidence="6">
    <location>
        <position position="371"/>
    </location>
</feature>
<gene>
    <name evidence="6" type="ORF">LCGC14_2971420</name>
</gene>
<evidence type="ECO:0000313" key="6">
    <source>
        <dbReference type="EMBL" id="KKK65709.1"/>
    </source>
</evidence>
<comment type="caution">
    <text evidence="6">The sequence shown here is derived from an EMBL/GenBank/DDBJ whole genome shotgun (WGS) entry which is preliminary data.</text>
</comment>
<evidence type="ECO:0000256" key="4">
    <source>
        <dbReference type="ARBA" id="ARBA00022840"/>
    </source>
</evidence>
<name>A0A0F8ZGZ7_9ZZZZ</name>
<dbReference type="Pfam" id="PF00271">
    <property type="entry name" value="Helicase_C"/>
    <property type="match status" value="1"/>
</dbReference>
<dbReference type="PANTHER" id="PTHR11274">
    <property type="entry name" value="RAD25/XP-B DNA REPAIR HELICASE"/>
    <property type="match status" value="1"/>
</dbReference>
<evidence type="ECO:0000256" key="1">
    <source>
        <dbReference type="ARBA" id="ARBA00022741"/>
    </source>
</evidence>
<dbReference type="GO" id="GO:0016787">
    <property type="term" value="F:hydrolase activity"/>
    <property type="evidence" value="ECO:0007669"/>
    <property type="project" value="UniProtKB-KW"/>
</dbReference>
<dbReference type="SUPFAM" id="SSF52540">
    <property type="entry name" value="P-loop containing nucleoside triphosphate hydrolases"/>
    <property type="match status" value="2"/>
</dbReference>
<dbReference type="InterPro" id="IPR027417">
    <property type="entry name" value="P-loop_NTPase"/>
</dbReference>
<evidence type="ECO:0000256" key="2">
    <source>
        <dbReference type="ARBA" id="ARBA00022801"/>
    </source>
</evidence>
<dbReference type="PANTHER" id="PTHR11274:SF0">
    <property type="entry name" value="GENERAL TRANSCRIPTION AND DNA REPAIR FACTOR IIH HELICASE SUBUNIT XPB"/>
    <property type="match status" value="1"/>
</dbReference>
<feature type="domain" description="Helicase C-terminal" evidence="5">
    <location>
        <begin position="216"/>
        <end position="371"/>
    </location>
</feature>
<dbReference type="GO" id="GO:0003677">
    <property type="term" value="F:DNA binding"/>
    <property type="evidence" value="ECO:0007669"/>
    <property type="project" value="InterPro"/>
</dbReference>
<organism evidence="6">
    <name type="scientific">marine sediment metagenome</name>
    <dbReference type="NCBI Taxonomy" id="412755"/>
    <lineage>
        <taxon>unclassified sequences</taxon>
        <taxon>metagenomes</taxon>
        <taxon>ecological metagenomes</taxon>
    </lineage>
</organism>